<evidence type="ECO:0000313" key="3">
    <source>
        <dbReference type="Proteomes" id="UP000594260"/>
    </source>
</evidence>
<reference evidence="2" key="1">
    <citation type="submission" date="2021-01" db="UniProtKB">
        <authorList>
            <consortium name="EnsemblMetazoa"/>
        </authorList>
    </citation>
    <scope>IDENTIFICATION</scope>
</reference>
<dbReference type="Proteomes" id="UP000594260">
    <property type="component" value="Unplaced"/>
</dbReference>
<evidence type="ECO:0000313" key="2">
    <source>
        <dbReference type="EnsemblMetazoa" id="XP_022660150"/>
    </source>
</evidence>
<name>A0A7M7K188_VARDE</name>
<organism evidence="2 3">
    <name type="scientific">Varroa destructor</name>
    <name type="common">Honeybee mite</name>
    <dbReference type="NCBI Taxonomy" id="109461"/>
    <lineage>
        <taxon>Eukaryota</taxon>
        <taxon>Metazoa</taxon>
        <taxon>Ecdysozoa</taxon>
        <taxon>Arthropoda</taxon>
        <taxon>Chelicerata</taxon>
        <taxon>Arachnida</taxon>
        <taxon>Acari</taxon>
        <taxon>Parasitiformes</taxon>
        <taxon>Mesostigmata</taxon>
        <taxon>Gamasina</taxon>
        <taxon>Dermanyssoidea</taxon>
        <taxon>Varroidae</taxon>
        <taxon>Varroa</taxon>
    </lineage>
</organism>
<dbReference type="KEGG" id="vde:111249933"/>
<feature type="compositionally biased region" description="Polar residues" evidence="1">
    <location>
        <begin position="264"/>
        <end position="276"/>
    </location>
</feature>
<evidence type="ECO:0000256" key="1">
    <source>
        <dbReference type="SAM" id="MobiDB-lite"/>
    </source>
</evidence>
<accession>A0A7M7K188</accession>
<sequence>MDKQSKLLELQLEKCVWLVKEERLRLGAKEISVQHRANLRRLTNEMRANCCEYALLQGAGRADKRRTALRYSRLFQKAVDEYVASTQMTAPIVEYLDALENLQEHLIKVLKFQQQRKYAVQAAQETPCRCFEADKRKKDVLALVQQVAENLSLRKNAETQTHNEPSGIELAVQVQPEMSDQNIDATRPHRSVGLGDGILIPDVGPLTVKLEQEQWTSSAPAKAACVDLDPLGAYLSSSSSQDNSPSLGDLLTKFRLVLRDEAGPSNSVVTTSQRKSATARRRFEEAKRRLGGCGRPFDTASDDDSFKELYSYTKHPPRQNNNQ</sequence>
<dbReference type="EnsemblMetazoa" id="XM_022804415">
    <property type="protein sequence ID" value="XP_022660150"/>
    <property type="gene ID" value="LOC111249933"/>
</dbReference>
<feature type="region of interest" description="Disordered" evidence="1">
    <location>
        <begin position="264"/>
        <end position="323"/>
    </location>
</feature>
<protein>
    <submittedName>
        <fullName evidence="2">Uncharacterized protein</fullName>
    </submittedName>
</protein>
<dbReference type="GeneID" id="111249933"/>
<proteinExistence type="predicted"/>
<dbReference type="InParanoid" id="A0A7M7K188"/>
<dbReference type="RefSeq" id="XP_022660150.1">
    <property type="nucleotide sequence ID" value="XM_022804415.1"/>
</dbReference>
<keyword evidence="3" id="KW-1185">Reference proteome</keyword>
<dbReference type="AlphaFoldDB" id="A0A7M7K188"/>
<dbReference type="OrthoDB" id="10451483at2759"/>